<evidence type="ECO:0008006" key="3">
    <source>
        <dbReference type="Google" id="ProtNLM"/>
    </source>
</evidence>
<evidence type="ECO:0000313" key="2">
    <source>
        <dbReference type="Proteomes" id="UP001295794"/>
    </source>
</evidence>
<dbReference type="EMBL" id="CAVNYO010000086">
    <property type="protein sequence ID" value="CAK5265341.1"/>
    <property type="molecule type" value="Genomic_DNA"/>
</dbReference>
<gene>
    <name evidence="1" type="ORF">MYCIT1_LOCUS6244</name>
</gene>
<dbReference type="Proteomes" id="UP001295794">
    <property type="component" value="Unassembled WGS sequence"/>
</dbReference>
<dbReference type="InterPro" id="IPR029044">
    <property type="entry name" value="Nucleotide-diphossugar_trans"/>
</dbReference>
<proteinExistence type="predicted"/>
<comment type="caution">
    <text evidence="1">The sequence shown here is derived from an EMBL/GenBank/DDBJ whole genome shotgun (WGS) entry which is preliminary data.</text>
</comment>
<organism evidence="1 2">
    <name type="scientific">Mycena citricolor</name>
    <dbReference type="NCBI Taxonomy" id="2018698"/>
    <lineage>
        <taxon>Eukaryota</taxon>
        <taxon>Fungi</taxon>
        <taxon>Dikarya</taxon>
        <taxon>Basidiomycota</taxon>
        <taxon>Agaricomycotina</taxon>
        <taxon>Agaricomycetes</taxon>
        <taxon>Agaricomycetidae</taxon>
        <taxon>Agaricales</taxon>
        <taxon>Marasmiineae</taxon>
        <taxon>Mycenaceae</taxon>
        <taxon>Mycena</taxon>
    </lineage>
</organism>
<keyword evidence="2" id="KW-1185">Reference proteome</keyword>
<protein>
    <recommendedName>
        <fullName evidence="3">Nucleotidyl transferase domain-containing protein</fullName>
    </recommendedName>
</protein>
<sequence length="84" mass="9193">MLEMDPQIELVPPEFLGVLLAGFGNELTPLTSDHGDEACPKALLPLANIPIVDYTLSWLDQAGVKGRSPRCVLSNTHRSLQMFC</sequence>
<dbReference type="SUPFAM" id="SSF53448">
    <property type="entry name" value="Nucleotide-diphospho-sugar transferases"/>
    <property type="match status" value="1"/>
</dbReference>
<name>A0AAD2GXI8_9AGAR</name>
<dbReference type="Gene3D" id="3.90.550.10">
    <property type="entry name" value="Spore Coat Polysaccharide Biosynthesis Protein SpsA, Chain A"/>
    <property type="match status" value="1"/>
</dbReference>
<dbReference type="AlphaFoldDB" id="A0AAD2GXI8"/>
<accession>A0AAD2GXI8</accession>
<evidence type="ECO:0000313" key="1">
    <source>
        <dbReference type="EMBL" id="CAK5265341.1"/>
    </source>
</evidence>
<reference evidence="1" key="1">
    <citation type="submission" date="2023-11" db="EMBL/GenBank/DDBJ databases">
        <authorList>
            <person name="De Vega J J."/>
            <person name="De Vega J J."/>
        </authorList>
    </citation>
    <scope>NUCLEOTIDE SEQUENCE</scope>
</reference>